<keyword evidence="5" id="KW-1185">Reference proteome</keyword>
<keyword evidence="2" id="KW-0812">Transmembrane</keyword>
<feature type="transmembrane region" description="Helical" evidence="2">
    <location>
        <begin position="319"/>
        <end position="335"/>
    </location>
</feature>
<dbReference type="InterPro" id="IPR010982">
    <property type="entry name" value="Lambda_DNA-bd_dom_sf"/>
</dbReference>
<feature type="transmembrane region" description="Helical" evidence="2">
    <location>
        <begin position="198"/>
        <end position="218"/>
    </location>
</feature>
<comment type="caution">
    <text evidence="4">The sequence shown here is derived from an EMBL/GenBank/DDBJ whole genome shotgun (WGS) entry which is preliminary data.</text>
</comment>
<accession>A0ABT2Y5P0</accession>
<keyword evidence="2" id="KW-1133">Transmembrane helix</keyword>
<gene>
    <name evidence="4" type="ORF">N7548_04350</name>
</gene>
<dbReference type="Proteomes" id="UP001177160">
    <property type="component" value="Unassembled WGS sequence"/>
</dbReference>
<dbReference type="Gene3D" id="1.10.260.40">
    <property type="entry name" value="lambda repressor-like DNA-binding domains"/>
    <property type="match status" value="1"/>
</dbReference>
<dbReference type="PANTHER" id="PTHR46558:SF4">
    <property type="entry name" value="DNA-BIDING PHAGE PROTEIN"/>
    <property type="match status" value="1"/>
</dbReference>
<dbReference type="Pfam" id="PF01381">
    <property type="entry name" value="HTH_3"/>
    <property type="match status" value="1"/>
</dbReference>
<evidence type="ECO:0000259" key="3">
    <source>
        <dbReference type="PROSITE" id="PS50943"/>
    </source>
</evidence>
<evidence type="ECO:0000256" key="1">
    <source>
        <dbReference type="ARBA" id="ARBA00023125"/>
    </source>
</evidence>
<dbReference type="InterPro" id="IPR001387">
    <property type="entry name" value="Cro/C1-type_HTH"/>
</dbReference>
<dbReference type="CDD" id="cd00093">
    <property type="entry name" value="HTH_XRE"/>
    <property type="match status" value="1"/>
</dbReference>
<evidence type="ECO:0000313" key="4">
    <source>
        <dbReference type="EMBL" id="MCV2232055.1"/>
    </source>
</evidence>
<feature type="transmembrane region" description="Helical" evidence="2">
    <location>
        <begin position="279"/>
        <end position="307"/>
    </location>
</feature>
<protein>
    <submittedName>
        <fullName evidence="4">Helix-turn-helix transcriptional regulator</fullName>
    </submittedName>
</protein>
<feature type="transmembrane region" description="Helical" evidence="2">
    <location>
        <begin position="172"/>
        <end position="192"/>
    </location>
</feature>
<keyword evidence="1" id="KW-0238">DNA-binding</keyword>
<feature type="transmembrane region" description="Helical" evidence="2">
    <location>
        <begin position="121"/>
        <end position="144"/>
    </location>
</feature>
<feature type="transmembrane region" description="Helical" evidence="2">
    <location>
        <begin position="347"/>
        <end position="368"/>
    </location>
</feature>
<evidence type="ECO:0000256" key="2">
    <source>
        <dbReference type="SAM" id="Phobius"/>
    </source>
</evidence>
<reference evidence="4" key="1">
    <citation type="submission" date="2022-09" db="EMBL/GenBank/DDBJ databases">
        <title>Novel Mycoplasma species identified in domestic and wild animals.</title>
        <authorList>
            <person name="Volokhov D.V."/>
            <person name="Furtak V.A."/>
            <person name="Zagorodnyaya T.A."/>
        </authorList>
    </citation>
    <scope>NUCLEOTIDE SEQUENCE</scope>
    <source>
        <strain evidence="4">Oakley</strain>
    </source>
</reference>
<dbReference type="SUPFAM" id="SSF47413">
    <property type="entry name" value="lambda repressor-like DNA-binding domains"/>
    <property type="match status" value="1"/>
</dbReference>
<proteinExistence type="predicted"/>
<feature type="domain" description="HTH cro/C1-type" evidence="3">
    <location>
        <begin position="10"/>
        <end position="64"/>
    </location>
</feature>
<dbReference type="PROSITE" id="PS50943">
    <property type="entry name" value="HTH_CROC1"/>
    <property type="match status" value="1"/>
</dbReference>
<sequence length="381" mass="44225">MDVKKTGTLLKSLRLSKGYTQQQVADVLLVSPKTISKWENGDGLPDISIITAVADLYEVSVDTLLRGKITEETTIQPAKTHRINQMLAYKLFSKLMLFFYISLGINLFGIILGVILYGSMFYLSIVIVSLFFIISIITFVLGYVHYQNMREMSDDDNINCAYDLNKTKVRRLIWWIVLIDTIIFYALLIGFVSWSNMFIFQFLQGFIIEGPILLILFVYSSRILSKTLNEQTLAWNKFLRTSLFFLILLIIFCGFQSSFKYSEIIDGELYNTIMDGNLNYYLMIFFYPNFYIFRGVALLFLILSGLFVFHFNKKNKNKLAYILLLIISLPIGYFVSADLNHLARITLHYNDVMISYQFIYYVVIFFIVSSKLNKMVDNQTI</sequence>
<dbReference type="PANTHER" id="PTHR46558">
    <property type="entry name" value="TRACRIPTIONAL REGULATORY PROTEIN-RELATED-RELATED"/>
    <property type="match status" value="1"/>
</dbReference>
<dbReference type="RefSeq" id="WP_263608219.1">
    <property type="nucleotide sequence ID" value="NZ_JAOVQM010000003.1"/>
</dbReference>
<feature type="transmembrane region" description="Helical" evidence="2">
    <location>
        <begin position="95"/>
        <end position="115"/>
    </location>
</feature>
<keyword evidence="2" id="KW-0472">Membrane</keyword>
<name>A0ABT2Y5P0_9MOLU</name>
<evidence type="ECO:0000313" key="5">
    <source>
        <dbReference type="Proteomes" id="UP001177160"/>
    </source>
</evidence>
<dbReference type="EMBL" id="JAOVQM010000003">
    <property type="protein sequence ID" value="MCV2232055.1"/>
    <property type="molecule type" value="Genomic_DNA"/>
</dbReference>
<organism evidence="4 5">
    <name type="scientific">Paracholeplasma manati</name>
    <dbReference type="NCBI Taxonomy" id="591373"/>
    <lineage>
        <taxon>Bacteria</taxon>
        <taxon>Bacillati</taxon>
        <taxon>Mycoplasmatota</taxon>
        <taxon>Mollicutes</taxon>
        <taxon>Acholeplasmatales</taxon>
        <taxon>Acholeplasmataceae</taxon>
        <taxon>Paracholeplasma</taxon>
    </lineage>
</organism>
<feature type="transmembrane region" description="Helical" evidence="2">
    <location>
        <begin position="238"/>
        <end position="259"/>
    </location>
</feature>
<dbReference type="SMART" id="SM00530">
    <property type="entry name" value="HTH_XRE"/>
    <property type="match status" value="1"/>
</dbReference>